<comment type="caution">
    <text evidence="1">The sequence shown here is derived from an EMBL/GenBank/DDBJ whole genome shotgun (WGS) entry which is preliminary data.</text>
</comment>
<dbReference type="AlphaFoldDB" id="A0A4Q4TFH7"/>
<dbReference type="EMBL" id="QJNU01000166">
    <property type="protein sequence ID" value="RYP05575.1"/>
    <property type="molecule type" value="Genomic_DNA"/>
</dbReference>
<evidence type="ECO:0000313" key="2">
    <source>
        <dbReference type="Proteomes" id="UP000293360"/>
    </source>
</evidence>
<organism evidence="1 2">
    <name type="scientific">Monosporascus ibericus</name>
    <dbReference type="NCBI Taxonomy" id="155417"/>
    <lineage>
        <taxon>Eukaryota</taxon>
        <taxon>Fungi</taxon>
        <taxon>Dikarya</taxon>
        <taxon>Ascomycota</taxon>
        <taxon>Pezizomycotina</taxon>
        <taxon>Sordariomycetes</taxon>
        <taxon>Xylariomycetidae</taxon>
        <taxon>Xylariales</taxon>
        <taxon>Xylariales incertae sedis</taxon>
        <taxon>Monosporascus</taxon>
    </lineage>
</organism>
<dbReference type="Proteomes" id="UP000293360">
    <property type="component" value="Unassembled WGS sequence"/>
</dbReference>
<protein>
    <submittedName>
        <fullName evidence="1">Uncharacterized protein</fullName>
    </submittedName>
</protein>
<gene>
    <name evidence="1" type="ORF">DL764_003688</name>
</gene>
<name>A0A4Q4TFH7_9PEZI</name>
<sequence length="250" mass="28231">MAERVTAPMTRDDMSKLLSDHRLAVTRSEHLVSLLVLEYNLYESTKNPDCLRSMLTLLDEAEPSIKYGSYTSTKGVEEFKDFEQELSDEYFGLVAEELKVVFPNMRHLDRGVIKAVHNIICSEEDPEEQQGNGDKVKLGNNEENAMQLSKGDSRTVLSWVRQCIKSMNDYMDKSITAIAEQHGGITKNGPLNELMTKLRNAVNKFEIQVLLEQVSAFHAMVVASDARELSHTVNTLGQYLDKVLTVTEDE</sequence>
<proteinExistence type="predicted"/>
<evidence type="ECO:0000313" key="1">
    <source>
        <dbReference type="EMBL" id="RYP05575.1"/>
    </source>
</evidence>
<reference evidence="1 2" key="1">
    <citation type="submission" date="2018-06" db="EMBL/GenBank/DDBJ databases">
        <title>Complete Genomes of Monosporascus.</title>
        <authorList>
            <person name="Robinson A.J."/>
            <person name="Natvig D.O."/>
        </authorList>
    </citation>
    <scope>NUCLEOTIDE SEQUENCE [LARGE SCALE GENOMIC DNA]</scope>
    <source>
        <strain evidence="1 2">CBS 110550</strain>
    </source>
</reference>
<keyword evidence="2" id="KW-1185">Reference proteome</keyword>
<accession>A0A4Q4TFH7</accession>